<dbReference type="OrthoDB" id="8225112at2"/>
<reference evidence="4" key="1">
    <citation type="submission" date="2018-09" db="EMBL/GenBank/DDBJ databases">
        <authorList>
            <person name="Livingstone P.G."/>
            <person name="Whitworth D.E."/>
        </authorList>
    </citation>
    <scope>NUCLEOTIDE SEQUENCE [LARGE SCALE GENOMIC DNA]</scope>
    <source>
        <strain evidence="4">CA043D</strain>
    </source>
</reference>
<dbReference type="RefSeq" id="WP_120602161.1">
    <property type="nucleotide sequence ID" value="NZ_JABFJX010000120.1"/>
</dbReference>
<evidence type="ECO:0000256" key="1">
    <source>
        <dbReference type="ARBA" id="ARBA00023235"/>
    </source>
</evidence>
<evidence type="ECO:0000313" key="3">
    <source>
        <dbReference type="EMBL" id="RKH04945.1"/>
    </source>
</evidence>
<feature type="domain" description="4-oxalocrotonate tautomerase-like" evidence="2">
    <location>
        <begin position="68"/>
        <end position="127"/>
    </location>
</feature>
<dbReference type="Proteomes" id="UP000268313">
    <property type="component" value="Unassembled WGS sequence"/>
</dbReference>
<dbReference type="AlphaFoldDB" id="A0A3A8KL59"/>
<keyword evidence="4" id="KW-1185">Reference proteome</keyword>
<dbReference type="InterPro" id="IPR004370">
    <property type="entry name" value="4-OT-like_dom"/>
</dbReference>
<sequence>MPMIDITASEGLFSPANEAALLKRTTDCLLQWEKVSGIPYAVANTGAFLNLLPQRRTTAGGKGAGVVRIQVLTPAKSLSQEQRSGIAAGITDIVGELATDADIRERTWVLFHEAVDGGWGIAGKAFTNADLVDAVRASAIASRR</sequence>
<accession>A0A3A8KL59</accession>
<dbReference type="InterPro" id="IPR014347">
    <property type="entry name" value="Tautomerase/MIF_sf"/>
</dbReference>
<proteinExistence type="predicted"/>
<organism evidence="3 4">
    <name type="scientific">Corallococcus carmarthensis</name>
    <dbReference type="NCBI Taxonomy" id="2316728"/>
    <lineage>
        <taxon>Bacteria</taxon>
        <taxon>Pseudomonadati</taxon>
        <taxon>Myxococcota</taxon>
        <taxon>Myxococcia</taxon>
        <taxon>Myxococcales</taxon>
        <taxon>Cystobacterineae</taxon>
        <taxon>Myxococcaceae</taxon>
        <taxon>Corallococcus</taxon>
    </lineage>
</organism>
<dbReference type="Gene3D" id="3.30.429.10">
    <property type="entry name" value="Macrophage Migration Inhibitory Factor"/>
    <property type="match status" value="1"/>
</dbReference>
<dbReference type="GO" id="GO:0016853">
    <property type="term" value="F:isomerase activity"/>
    <property type="evidence" value="ECO:0007669"/>
    <property type="project" value="UniProtKB-KW"/>
</dbReference>
<name>A0A3A8KL59_9BACT</name>
<dbReference type="Pfam" id="PF01361">
    <property type="entry name" value="Tautomerase"/>
    <property type="match status" value="1"/>
</dbReference>
<gene>
    <name evidence="3" type="ORF">D7X32_09320</name>
</gene>
<evidence type="ECO:0000259" key="2">
    <source>
        <dbReference type="Pfam" id="PF01361"/>
    </source>
</evidence>
<dbReference type="EMBL" id="RAWE01000023">
    <property type="protein sequence ID" value="RKH04945.1"/>
    <property type="molecule type" value="Genomic_DNA"/>
</dbReference>
<evidence type="ECO:0000313" key="4">
    <source>
        <dbReference type="Proteomes" id="UP000268313"/>
    </source>
</evidence>
<comment type="caution">
    <text evidence="3">The sequence shown here is derived from an EMBL/GenBank/DDBJ whole genome shotgun (WGS) entry which is preliminary data.</text>
</comment>
<keyword evidence="1" id="KW-0413">Isomerase</keyword>
<protein>
    <submittedName>
        <fullName evidence="3">4-oxalocrotonate tautomerase</fullName>
    </submittedName>
</protein>